<reference evidence="2 3" key="1">
    <citation type="submission" date="2019-10" db="EMBL/GenBank/DDBJ databases">
        <title>Prolixibacter strains distinguished by the presence of nitrate reductase genes were adept at nitrate-dependent anaerobic corrosion of metallic iron and carbon steel.</title>
        <authorList>
            <person name="Iino T."/>
            <person name="Shono N."/>
            <person name="Ito K."/>
            <person name="Nakamura R."/>
            <person name="Sueoka K."/>
            <person name="Harayama S."/>
            <person name="Ohkuma M."/>
        </authorList>
    </citation>
    <scope>NUCLEOTIDE SEQUENCE [LARGE SCALE GENOMIC DNA]</scope>
    <source>
        <strain evidence="2 3">MIC1-1</strain>
    </source>
</reference>
<dbReference type="Pfam" id="PF04326">
    <property type="entry name" value="SLFN_AlbA_2"/>
    <property type="match status" value="1"/>
</dbReference>
<evidence type="ECO:0000313" key="2">
    <source>
        <dbReference type="EMBL" id="GET20915.1"/>
    </source>
</evidence>
<dbReference type="SUPFAM" id="SSF46785">
    <property type="entry name" value="Winged helix' DNA-binding domain"/>
    <property type="match status" value="1"/>
</dbReference>
<keyword evidence="3" id="KW-1185">Reference proteome</keyword>
<feature type="domain" description="Schlafen AlbA-2" evidence="1">
    <location>
        <begin position="49"/>
        <end position="163"/>
    </location>
</feature>
<protein>
    <recommendedName>
        <fullName evidence="1">Schlafen AlbA-2 domain-containing protein</fullName>
    </recommendedName>
</protein>
<dbReference type="InterPro" id="IPR007421">
    <property type="entry name" value="Schlafen_AlbA_2_dom"/>
</dbReference>
<name>A0ABQ0ZHK5_9BACT</name>
<dbReference type="Proteomes" id="UP000396862">
    <property type="component" value="Unassembled WGS sequence"/>
</dbReference>
<dbReference type="PANTHER" id="PTHR30595">
    <property type="entry name" value="GLPR-RELATED TRANSCRIPTIONAL REPRESSOR"/>
    <property type="match status" value="1"/>
</dbReference>
<dbReference type="InterPro" id="IPR038461">
    <property type="entry name" value="Schlafen_AlbA_2_dom_sf"/>
</dbReference>
<gene>
    <name evidence="2" type="ORF">JCM18694_11610</name>
</gene>
<organism evidence="2 3">
    <name type="scientific">Prolixibacter denitrificans</name>
    <dbReference type="NCBI Taxonomy" id="1541063"/>
    <lineage>
        <taxon>Bacteria</taxon>
        <taxon>Pseudomonadati</taxon>
        <taxon>Bacteroidota</taxon>
        <taxon>Bacteroidia</taxon>
        <taxon>Marinilabiliales</taxon>
        <taxon>Prolixibacteraceae</taxon>
        <taxon>Prolixibacter</taxon>
    </lineage>
</organism>
<evidence type="ECO:0000313" key="3">
    <source>
        <dbReference type="Proteomes" id="UP000396862"/>
    </source>
</evidence>
<dbReference type="Gene3D" id="3.30.950.30">
    <property type="entry name" value="Schlafen, AAA domain"/>
    <property type="match status" value="1"/>
</dbReference>
<sequence length="255" mass="29391">MGIDASRICSGAKSLTAEEFKEKNNNLPSTLKNSAMVNTKLFRMIREGEHQQQDFKFCINDSRKIARSLVAFANTDGGRLLIGVKDNGNIAGVQTEEEYYMIEAAAKLYSKPKIEFETQQWHTTDGKTVLQIDIPPSPNKPHYAKDENQKWLAYIRHEDQNILANRILLEVWKKKQKPRGVFIRYTEEEKKILQYLSNHQKINPGRLSRSMSISRWKTERILINLITIGVIEIEQTTDGVHYHLTDNFILSGNNK</sequence>
<dbReference type="EMBL" id="BLAU01000001">
    <property type="protein sequence ID" value="GET20915.1"/>
    <property type="molecule type" value="Genomic_DNA"/>
</dbReference>
<comment type="caution">
    <text evidence="2">The sequence shown here is derived from an EMBL/GenBank/DDBJ whole genome shotgun (WGS) entry which is preliminary data.</text>
</comment>
<evidence type="ECO:0000259" key="1">
    <source>
        <dbReference type="Pfam" id="PF04326"/>
    </source>
</evidence>
<accession>A0ABQ0ZHK5</accession>
<dbReference type="InterPro" id="IPR036390">
    <property type="entry name" value="WH_DNA-bd_sf"/>
</dbReference>
<dbReference type="PANTHER" id="PTHR30595:SF6">
    <property type="entry name" value="SCHLAFEN ALBA-2 DOMAIN-CONTAINING PROTEIN"/>
    <property type="match status" value="1"/>
</dbReference>
<proteinExistence type="predicted"/>